<dbReference type="EMBL" id="WNWW01000530">
    <property type="protein sequence ID" value="KAF3423874.1"/>
    <property type="molecule type" value="Genomic_DNA"/>
</dbReference>
<evidence type="ECO:0000313" key="2">
    <source>
        <dbReference type="Proteomes" id="UP000655588"/>
    </source>
</evidence>
<keyword evidence="2" id="KW-1185">Reference proteome</keyword>
<name>A0A833R8F3_9HYME</name>
<dbReference type="Proteomes" id="UP000655588">
    <property type="component" value="Unassembled WGS sequence"/>
</dbReference>
<proteinExistence type="predicted"/>
<comment type="caution">
    <text evidence="1">The sequence shown here is derived from an EMBL/GenBank/DDBJ whole genome shotgun (WGS) entry which is preliminary data.</text>
</comment>
<reference evidence="1" key="1">
    <citation type="submission" date="2019-11" db="EMBL/GenBank/DDBJ databases">
        <title>The nuclear and mitochondrial genomes of Frieseomelitta varia - a highly eusocial stingless bee (Meliponini) with a permanently sterile worker caste.</title>
        <authorList>
            <person name="Freitas F.C.P."/>
            <person name="Lourenco A.P."/>
            <person name="Nunes F.M.F."/>
            <person name="Paschoal A.R."/>
            <person name="Abreu F.C.P."/>
            <person name="Barbin F.O."/>
            <person name="Bataglia L."/>
            <person name="Cardoso-Junior C.A.M."/>
            <person name="Cervoni M.S."/>
            <person name="Silva S.R."/>
            <person name="Dalarmi F."/>
            <person name="Del Lama M.A."/>
            <person name="Depintor T.S."/>
            <person name="Ferreira K.M."/>
            <person name="Goria P.S."/>
            <person name="Jaskot M.C."/>
            <person name="Lago D.C."/>
            <person name="Luna-Lucena D."/>
            <person name="Moda L.M."/>
            <person name="Nascimento L."/>
            <person name="Pedrino M."/>
            <person name="Rabico F.O."/>
            <person name="Sanches F.C."/>
            <person name="Santos D.E."/>
            <person name="Santos C.G."/>
            <person name="Vieira J."/>
            <person name="Lopes T.F."/>
            <person name="Barchuk A.R."/>
            <person name="Hartfelder K."/>
            <person name="Simoes Z.L.P."/>
            <person name="Bitondi M.M.G."/>
            <person name="Pinheiro D.G."/>
        </authorList>
    </citation>
    <scope>NUCLEOTIDE SEQUENCE</scope>
    <source>
        <strain evidence="1">USP_RPSP 00005682</strain>
        <tissue evidence="1">Whole individual</tissue>
    </source>
</reference>
<evidence type="ECO:0008006" key="3">
    <source>
        <dbReference type="Google" id="ProtNLM"/>
    </source>
</evidence>
<gene>
    <name evidence="1" type="ORF">E2986_12260</name>
</gene>
<organism evidence="1 2">
    <name type="scientific">Frieseomelitta varia</name>
    <dbReference type="NCBI Taxonomy" id="561572"/>
    <lineage>
        <taxon>Eukaryota</taxon>
        <taxon>Metazoa</taxon>
        <taxon>Ecdysozoa</taxon>
        <taxon>Arthropoda</taxon>
        <taxon>Hexapoda</taxon>
        <taxon>Insecta</taxon>
        <taxon>Pterygota</taxon>
        <taxon>Neoptera</taxon>
        <taxon>Endopterygota</taxon>
        <taxon>Hymenoptera</taxon>
        <taxon>Apocrita</taxon>
        <taxon>Aculeata</taxon>
        <taxon>Apoidea</taxon>
        <taxon>Anthophila</taxon>
        <taxon>Apidae</taxon>
        <taxon>Frieseomelitta</taxon>
    </lineage>
</organism>
<evidence type="ECO:0000313" key="1">
    <source>
        <dbReference type="EMBL" id="KAF3423874.1"/>
    </source>
</evidence>
<accession>A0A833R8F3</accession>
<sequence>MKNIAGNLNGIQTINKLDLKKDVMRQDSRENTVMGKKTIMRLFAENLNGYNFDKWAANALTKSKKHLNIEGRKTFSTATFNDVKVSGTVMGNIIEEALTKSTNQTIYGQKKIQGSINASELIVNGLINDVNLTELIDQQLKKNKPLQTIRTRTVFQNSLHIHGNLTVRGTYNAAEMKNFYTSYSNVLPVAEKMERSLEAAEEIRTALQNRAVYISKLEVIKDTIGALNESATVQTVQCILANFSSRCINNSALNTTQLTQQTNNSNFILLKSIVMDEEEFIVLVKFDSVSIFSFNRVKSDLVHSKELYIPRIMEAFVQSRMHALWIVLRLATQTLVLRYQPWDDLQEYVLPATDVFEMIVSPNDQLLLLLSDGVWDLEGLASPRYIIEIPFKKKVETFIDGHNFYVKCTSKNDTTLMKARYIRN</sequence>
<dbReference type="AlphaFoldDB" id="A0A833R8F3"/>
<protein>
    <recommendedName>
        <fullName evidence="3">PPM-type phosphatase domain-containing protein</fullName>
    </recommendedName>
</protein>